<reference evidence="2" key="1">
    <citation type="submission" date="2014-09" db="EMBL/GenBank/DDBJ databases">
        <authorList>
            <person name="Gomez-Valero L."/>
        </authorList>
    </citation>
    <scope>NUCLEOTIDE SEQUENCE [LARGE SCALE GENOMIC DNA]</scope>
    <source>
        <strain evidence="2">ATCC700992</strain>
    </source>
</reference>
<dbReference type="Proteomes" id="UP000032430">
    <property type="component" value="Chromosome I"/>
</dbReference>
<dbReference type="STRING" id="1212491.LFA_0491"/>
<proteinExistence type="predicted"/>
<keyword evidence="2" id="KW-1185">Reference proteome</keyword>
<accession>A0A098G1V2</accession>
<dbReference type="HOGENOM" id="CLU_3119295_0_0_6"/>
<evidence type="ECO:0000313" key="2">
    <source>
        <dbReference type="Proteomes" id="UP000032430"/>
    </source>
</evidence>
<name>A0A098G1V2_9GAMM</name>
<dbReference type="KEGG" id="lfa:LFA_0491"/>
<organism evidence="1 2">
    <name type="scientific">Legionella fallonii LLAP-10</name>
    <dbReference type="NCBI Taxonomy" id="1212491"/>
    <lineage>
        <taxon>Bacteria</taxon>
        <taxon>Pseudomonadati</taxon>
        <taxon>Pseudomonadota</taxon>
        <taxon>Gammaproteobacteria</taxon>
        <taxon>Legionellales</taxon>
        <taxon>Legionellaceae</taxon>
        <taxon>Legionella</taxon>
    </lineage>
</organism>
<dbReference type="EMBL" id="LN614827">
    <property type="protein sequence ID" value="CEG55949.1"/>
    <property type="molecule type" value="Genomic_DNA"/>
</dbReference>
<evidence type="ECO:0000313" key="1">
    <source>
        <dbReference type="EMBL" id="CEG55949.1"/>
    </source>
</evidence>
<protein>
    <submittedName>
        <fullName evidence="1">Uncharacterized protein</fullName>
    </submittedName>
</protein>
<sequence>MRKYYAHIKSYLYQNCDFHPSIKMDTREEVSSQYRSLNHRFADLTKSTQW</sequence>
<gene>
    <name evidence="1" type="ORF">LFA_0491</name>
</gene>
<dbReference type="AlphaFoldDB" id="A0A098G1V2"/>